<reference evidence="2" key="1">
    <citation type="submission" date="2023-07" db="EMBL/GenBank/DDBJ databases">
        <authorList>
            <consortium name="AG Swart"/>
            <person name="Singh M."/>
            <person name="Singh A."/>
            <person name="Seah K."/>
            <person name="Emmerich C."/>
        </authorList>
    </citation>
    <scope>NUCLEOTIDE SEQUENCE</scope>
    <source>
        <strain evidence="2">DP1</strain>
    </source>
</reference>
<gene>
    <name evidence="2" type="ORF">ECRASSUSDP1_LOCUS11790</name>
</gene>
<name>A0AAD1UP86_EUPCR</name>
<feature type="transmembrane region" description="Helical" evidence="1">
    <location>
        <begin position="95"/>
        <end position="113"/>
    </location>
</feature>
<keyword evidence="1" id="KW-1133">Transmembrane helix</keyword>
<proteinExistence type="predicted"/>
<comment type="caution">
    <text evidence="2">The sequence shown here is derived from an EMBL/GenBank/DDBJ whole genome shotgun (WGS) entry which is preliminary data.</text>
</comment>
<evidence type="ECO:0000313" key="2">
    <source>
        <dbReference type="EMBL" id="CAI2370477.1"/>
    </source>
</evidence>
<dbReference type="EMBL" id="CAMPGE010011659">
    <property type="protein sequence ID" value="CAI2370477.1"/>
    <property type="molecule type" value="Genomic_DNA"/>
</dbReference>
<dbReference type="AlphaFoldDB" id="A0AAD1UP86"/>
<protein>
    <submittedName>
        <fullName evidence="2">Uncharacterized protein</fullName>
    </submittedName>
</protein>
<organism evidence="2 3">
    <name type="scientific">Euplotes crassus</name>
    <dbReference type="NCBI Taxonomy" id="5936"/>
    <lineage>
        <taxon>Eukaryota</taxon>
        <taxon>Sar</taxon>
        <taxon>Alveolata</taxon>
        <taxon>Ciliophora</taxon>
        <taxon>Intramacronucleata</taxon>
        <taxon>Spirotrichea</taxon>
        <taxon>Hypotrichia</taxon>
        <taxon>Euplotida</taxon>
        <taxon>Euplotidae</taxon>
        <taxon>Moneuplotes</taxon>
    </lineage>
</organism>
<keyword evidence="3" id="KW-1185">Reference proteome</keyword>
<keyword evidence="1" id="KW-0472">Membrane</keyword>
<feature type="transmembrane region" description="Helical" evidence="1">
    <location>
        <begin position="63"/>
        <end position="83"/>
    </location>
</feature>
<accession>A0AAD1UP86</accession>
<keyword evidence="1" id="KW-0812">Transmembrane</keyword>
<sequence length="260" mass="29153">MSCLLINPAETLEVATADIEQIKPEDMGIEKQQNLVKDSKVSINASISSKINPLSPLDEEGVVSYWLTIILPFFLVSSINGVFLITASSIESYKYLYLLPYLLTSLVVITIGAVISYELLLFLLIICEIVTLFIPCPPRENILSDFIQILQINRVDPTTLGDYSLFSESESEEEISDQEISFASCSEKAHLSISESTDELNTEWKSLLLLKKTIMFFLSDCGSLRNIILVILAVYFQFSYSFLCCIASYTMAMATLKWLS</sequence>
<dbReference type="Proteomes" id="UP001295684">
    <property type="component" value="Unassembled WGS sequence"/>
</dbReference>
<evidence type="ECO:0000256" key="1">
    <source>
        <dbReference type="SAM" id="Phobius"/>
    </source>
</evidence>
<evidence type="ECO:0000313" key="3">
    <source>
        <dbReference type="Proteomes" id="UP001295684"/>
    </source>
</evidence>